<sequence>MRLVPINSIKDGTILAKTIYNTTGIPLLRAGYPLNDKLIVKAINNGISSLYIQDSYSDEIITDIISPEFRQKAVQTLKNSFKDMHRKSLSKVNPTNNSSDPLANIAILANEIVDNIFTNKDVVINLVDIKTMDDYTYQHCVNTAVLAIVLGIELGYKKKQLQSIAIGALLHDFGKVFIPKTVLLKPGKLSDQEFDLIRNHPTLGHDYLHQHLSLDPITLSIISEHHEKVDGTGYPNRLNSRRISIFAKIIAVCDVYDALTSDRSYRKAMSPNEALELIMGSCGIDFDLDIVRAFIKRIVPYPVGTLVNLSNQRIAVIKEINPHCVLRPIVKVINHHCSEITFTEVDLLTHTTVVIEGIYREDDLKLENIIQI</sequence>
<organism evidence="2 3">
    <name type="scientific">Alkalibaculum sporogenes</name>
    <dbReference type="NCBI Taxonomy" id="2655001"/>
    <lineage>
        <taxon>Bacteria</taxon>
        <taxon>Bacillati</taxon>
        <taxon>Bacillota</taxon>
        <taxon>Clostridia</taxon>
        <taxon>Eubacteriales</taxon>
        <taxon>Eubacteriaceae</taxon>
        <taxon>Alkalibaculum</taxon>
    </lineage>
</organism>
<dbReference type="RefSeq" id="WP_152801547.1">
    <property type="nucleotide sequence ID" value="NZ_WHNX01000004.1"/>
</dbReference>
<evidence type="ECO:0000259" key="1">
    <source>
        <dbReference type="PROSITE" id="PS51832"/>
    </source>
</evidence>
<proteinExistence type="predicted"/>
<dbReference type="InterPro" id="IPR003607">
    <property type="entry name" value="HD/PDEase_dom"/>
</dbReference>
<dbReference type="EMBL" id="WHNX01000004">
    <property type="protein sequence ID" value="MPW24754.1"/>
    <property type="molecule type" value="Genomic_DNA"/>
</dbReference>
<name>A0A6A7K5W7_9FIRM</name>
<protein>
    <submittedName>
        <fullName evidence="2">HD domain-containing protein</fullName>
    </submittedName>
</protein>
<dbReference type="Pfam" id="PF13487">
    <property type="entry name" value="HD_5"/>
    <property type="match status" value="1"/>
</dbReference>
<dbReference type="Proteomes" id="UP000440004">
    <property type="component" value="Unassembled WGS sequence"/>
</dbReference>
<dbReference type="InterPro" id="IPR037522">
    <property type="entry name" value="HD_GYP_dom"/>
</dbReference>
<dbReference type="Gene3D" id="1.10.3210.10">
    <property type="entry name" value="Hypothetical protein af1432"/>
    <property type="match status" value="1"/>
</dbReference>
<gene>
    <name evidence="2" type="ORF">GC105_02985</name>
</gene>
<feature type="domain" description="HD-GYP" evidence="1">
    <location>
        <begin position="115"/>
        <end position="310"/>
    </location>
</feature>
<comment type="caution">
    <text evidence="2">The sequence shown here is derived from an EMBL/GenBank/DDBJ whole genome shotgun (WGS) entry which is preliminary data.</text>
</comment>
<evidence type="ECO:0000313" key="3">
    <source>
        <dbReference type="Proteomes" id="UP000440004"/>
    </source>
</evidence>
<reference evidence="2 3" key="1">
    <citation type="submission" date="2019-10" db="EMBL/GenBank/DDBJ databases">
        <title>Alkalibaculum tamaniensis sp.nov., a new alkaliphilic acetogen, isolated on methoxylated aromatics from a mud volcano.</title>
        <authorList>
            <person name="Khomyakova M.A."/>
            <person name="Merkel A.Y."/>
            <person name="Bonch-Osmolovskaya E.A."/>
            <person name="Slobodkin A.I."/>
        </authorList>
    </citation>
    <scope>NUCLEOTIDE SEQUENCE [LARGE SCALE GENOMIC DNA]</scope>
    <source>
        <strain evidence="2 3">M08DMB</strain>
    </source>
</reference>
<dbReference type="CDD" id="cd00077">
    <property type="entry name" value="HDc"/>
    <property type="match status" value="1"/>
</dbReference>
<dbReference type="AlphaFoldDB" id="A0A6A7K5W7"/>
<accession>A0A6A7K5W7</accession>
<dbReference type="SUPFAM" id="SSF109604">
    <property type="entry name" value="HD-domain/PDEase-like"/>
    <property type="match status" value="1"/>
</dbReference>
<dbReference type="PROSITE" id="PS51832">
    <property type="entry name" value="HD_GYP"/>
    <property type="match status" value="1"/>
</dbReference>
<evidence type="ECO:0000313" key="2">
    <source>
        <dbReference type="EMBL" id="MPW24754.1"/>
    </source>
</evidence>
<dbReference type="SMART" id="SM00471">
    <property type="entry name" value="HDc"/>
    <property type="match status" value="1"/>
</dbReference>
<keyword evidence="3" id="KW-1185">Reference proteome</keyword>
<dbReference type="PANTHER" id="PTHR43155:SF2">
    <property type="entry name" value="CYCLIC DI-GMP PHOSPHODIESTERASE PA4108"/>
    <property type="match status" value="1"/>
</dbReference>
<dbReference type="PANTHER" id="PTHR43155">
    <property type="entry name" value="CYCLIC DI-GMP PHOSPHODIESTERASE PA4108-RELATED"/>
    <property type="match status" value="1"/>
</dbReference>